<dbReference type="GO" id="GO:0008143">
    <property type="term" value="F:poly(A) binding"/>
    <property type="evidence" value="ECO:0007669"/>
    <property type="project" value="InterPro"/>
</dbReference>
<dbReference type="GO" id="GO:0005634">
    <property type="term" value="C:nucleus"/>
    <property type="evidence" value="ECO:0007669"/>
    <property type="project" value="UniProtKB-SubCell"/>
</dbReference>
<comment type="subcellular location">
    <subcellularLocation>
        <location evidence="1">Nucleus</location>
    </subcellularLocation>
</comment>
<dbReference type="GO" id="GO:0008270">
    <property type="term" value="F:zinc ion binding"/>
    <property type="evidence" value="ECO:0007669"/>
    <property type="project" value="UniProtKB-KW"/>
</dbReference>
<dbReference type="GO" id="GO:0005737">
    <property type="term" value="C:cytoplasm"/>
    <property type="evidence" value="ECO:0007669"/>
    <property type="project" value="TreeGrafter"/>
</dbReference>
<dbReference type="Gene3D" id="1.10.340.40">
    <property type="entry name" value="Nuclear abundant poly(A) RNA-bind protein 2, N-terminal domain"/>
    <property type="match status" value="1"/>
</dbReference>
<evidence type="ECO:0000256" key="2">
    <source>
        <dbReference type="ARBA" id="ARBA00008423"/>
    </source>
</evidence>
<dbReference type="InterPro" id="IPR040366">
    <property type="entry name" value="Nab2/ZC3H14"/>
</dbReference>
<keyword evidence="6" id="KW-0862">Zinc</keyword>
<keyword evidence="4" id="KW-0677">Repeat</keyword>
<keyword evidence="5" id="KW-0863">Zinc-finger</keyword>
<name>A0AAF0EHG4_9BASI</name>
<proteinExistence type="inferred from homology"/>
<dbReference type="InterPro" id="IPR043094">
    <property type="entry name" value="Nab2/ZC3H14_N_sf"/>
</dbReference>
<feature type="region of interest" description="Disordered" evidence="8">
    <location>
        <begin position="80"/>
        <end position="176"/>
    </location>
</feature>
<evidence type="ECO:0000256" key="3">
    <source>
        <dbReference type="ARBA" id="ARBA00022723"/>
    </source>
</evidence>
<evidence type="ECO:0000313" key="9">
    <source>
        <dbReference type="EMBL" id="WFD24716.1"/>
    </source>
</evidence>
<evidence type="ECO:0000313" key="10">
    <source>
        <dbReference type="Proteomes" id="UP001214415"/>
    </source>
</evidence>
<dbReference type="Gene3D" id="4.10.1000.40">
    <property type="match status" value="2"/>
</dbReference>
<evidence type="ECO:0000256" key="1">
    <source>
        <dbReference type="ARBA" id="ARBA00004123"/>
    </source>
</evidence>
<evidence type="ECO:0000256" key="5">
    <source>
        <dbReference type="ARBA" id="ARBA00022771"/>
    </source>
</evidence>
<evidence type="ECO:0000256" key="6">
    <source>
        <dbReference type="ARBA" id="ARBA00022833"/>
    </source>
</evidence>
<evidence type="ECO:0000256" key="7">
    <source>
        <dbReference type="ARBA" id="ARBA00023242"/>
    </source>
</evidence>
<dbReference type="PANTHER" id="PTHR14738:SF29">
    <property type="entry name" value="ZINC FINGER CCCH DOMAIN-CONTAINING PROTEIN 14"/>
    <property type="match status" value="1"/>
</dbReference>
<protein>
    <submittedName>
        <fullName evidence="9">mRNA-binding protein nab2</fullName>
    </submittedName>
</protein>
<gene>
    <name evidence="9" type="primary">NAB2</name>
    <name evidence="9" type="ORF">MEQU1_003419</name>
</gene>
<organism evidence="9 10">
    <name type="scientific">Malassezia equina</name>
    <dbReference type="NCBI Taxonomy" id="1381935"/>
    <lineage>
        <taxon>Eukaryota</taxon>
        <taxon>Fungi</taxon>
        <taxon>Dikarya</taxon>
        <taxon>Basidiomycota</taxon>
        <taxon>Ustilaginomycotina</taxon>
        <taxon>Malasseziomycetes</taxon>
        <taxon>Malasseziales</taxon>
        <taxon>Malasseziaceae</taxon>
        <taxon>Malassezia</taxon>
    </lineage>
</organism>
<dbReference type="Pfam" id="PF14608">
    <property type="entry name" value="zf-CCCH_2"/>
    <property type="match status" value="4"/>
</dbReference>
<comment type="similarity">
    <text evidence="2">Belongs to the ZC3H14 family.</text>
</comment>
<evidence type="ECO:0000256" key="8">
    <source>
        <dbReference type="SAM" id="MobiDB-lite"/>
    </source>
</evidence>
<dbReference type="Proteomes" id="UP001214415">
    <property type="component" value="Chromosome 7"/>
</dbReference>
<reference evidence="9" key="1">
    <citation type="submission" date="2023-03" db="EMBL/GenBank/DDBJ databases">
        <title>Mating type loci evolution in Malassezia.</title>
        <authorList>
            <person name="Coelho M.A."/>
        </authorList>
    </citation>
    <scope>NUCLEOTIDE SEQUENCE</scope>
    <source>
        <strain evidence="9">CBS 12830</strain>
    </source>
</reference>
<keyword evidence="10" id="KW-1185">Reference proteome</keyword>
<dbReference type="AlphaFoldDB" id="A0AAF0EHG4"/>
<evidence type="ECO:0000256" key="4">
    <source>
        <dbReference type="ARBA" id="ARBA00022737"/>
    </source>
</evidence>
<dbReference type="PANTHER" id="PTHR14738">
    <property type="entry name" value="ZINC FINGER CCCH DOMAIN-CONTAINING PROTEIN 14"/>
    <property type="match status" value="1"/>
</dbReference>
<keyword evidence="7" id="KW-0539">Nucleus</keyword>
<sequence length="424" mass="45467">MASLSLELGTPQATRVQDAIQRVLVDNDMASTDDPVMAEYVTVMIANRKGPEMIAEELRELMGSELDSRMVQTLWDEARKAVEGDKAPTASRPAPPAARERSASPPPPRDSDMRAHDRWDEPRARAPPRTEREQGRETKKRHTKTRKDAASASKPASISLLGRAGIPDPRAAPFVPSESVPPPPPLMAMAAMAAMAGANAPSLFSRLDPMMPDNGPPVTTCAPVPAPPRDPAAFPTKPTDEALCRWSLACTNPLCTYSHPSPANAGKYGDAQALVLRADACEKGGACDDKECVLSHVSPAVAFISARGSAMPPSSTAPCRFQQQCLNPACTYAHYNANGEPVPPPGKTASTPCRFGNGCTRSDCLYMHPTQRSTTACRYGDACTRPNCYFRHPRDGPARPTAARLQGFAHEDPERERILPGGAA</sequence>
<keyword evidence="3" id="KW-0479">Metal-binding</keyword>
<dbReference type="GO" id="GO:0043488">
    <property type="term" value="P:regulation of mRNA stability"/>
    <property type="evidence" value="ECO:0007669"/>
    <property type="project" value="InterPro"/>
</dbReference>
<feature type="compositionally biased region" description="Basic and acidic residues" evidence="8">
    <location>
        <begin position="109"/>
        <end position="137"/>
    </location>
</feature>
<accession>A0AAF0EHG4</accession>
<dbReference type="EMBL" id="CP119906">
    <property type="protein sequence ID" value="WFD24716.1"/>
    <property type="molecule type" value="Genomic_DNA"/>
</dbReference>